<evidence type="ECO:0000313" key="2">
    <source>
        <dbReference type="EMBL" id="KAK0574761.1"/>
    </source>
</evidence>
<protein>
    <submittedName>
        <fullName evidence="2">Uncharacterized protein</fullName>
    </submittedName>
</protein>
<comment type="caution">
    <text evidence="2">The sequence shown here is derived from an EMBL/GenBank/DDBJ whole genome shotgun (WGS) entry which is preliminary data.</text>
</comment>
<dbReference type="EMBL" id="JAUESC010000387">
    <property type="protein sequence ID" value="KAK0574761.1"/>
    <property type="molecule type" value="Genomic_DNA"/>
</dbReference>
<reference evidence="2" key="2">
    <citation type="submission" date="2023-06" db="EMBL/GenBank/DDBJ databases">
        <authorList>
            <person name="Swenson N.G."/>
            <person name="Wegrzyn J.L."/>
            <person name="Mcevoy S.L."/>
        </authorList>
    </citation>
    <scope>NUCLEOTIDE SEQUENCE</scope>
    <source>
        <strain evidence="2">NS2018</strain>
        <tissue evidence="2">Leaf</tissue>
    </source>
</reference>
<feature type="compositionally biased region" description="Basic and acidic residues" evidence="1">
    <location>
        <begin position="1"/>
        <end position="15"/>
    </location>
</feature>
<evidence type="ECO:0000256" key="1">
    <source>
        <dbReference type="SAM" id="MobiDB-lite"/>
    </source>
</evidence>
<dbReference type="Proteomes" id="UP001168877">
    <property type="component" value="Unassembled WGS sequence"/>
</dbReference>
<gene>
    <name evidence="2" type="ORF">LWI29_028670</name>
</gene>
<sequence length="111" mass="12156">MIKTEVLAEKSDPERTSPIGPNSGHCCQSFIPTVNIEFTPMPWPTMMSAYCPSNDCRVVKVSDELPDASPCLLCAFSELFSTRNLITVSLTPGCLATLPEYASALYHPCRL</sequence>
<organism evidence="2 3">
    <name type="scientific">Acer saccharum</name>
    <name type="common">Sugar maple</name>
    <dbReference type="NCBI Taxonomy" id="4024"/>
    <lineage>
        <taxon>Eukaryota</taxon>
        <taxon>Viridiplantae</taxon>
        <taxon>Streptophyta</taxon>
        <taxon>Embryophyta</taxon>
        <taxon>Tracheophyta</taxon>
        <taxon>Spermatophyta</taxon>
        <taxon>Magnoliopsida</taxon>
        <taxon>eudicotyledons</taxon>
        <taxon>Gunneridae</taxon>
        <taxon>Pentapetalae</taxon>
        <taxon>rosids</taxon>
        <taxon>malvids</taxon>
        <taxon>Sapindales</taxon>
        <taxon>Sapindaceae</taxon>
        <taxon>Hippocastanoideae</taxon>
        <taxon>Acereae</taxon>
        <taxon>Acer</taxon>
    </lineage>
</organism>
<keyword evidence="3" id="KW-1185">Reference proteome</keyword>
<reference evidence="2" key="1">
    <citation type="journal article" date="2022" name="Plant J.">
        <title>Strategies of tolerance reflected in two North American maple genomes.</title>
        <authorList>
            <person name="McEvoy S.L."/>
            <person name="Sezen U.U."/>
            <person name="Trouern-Trend A."/>
            <person name="McMahon S.M."/>
            <person name="Schaberg P.G."/>
            <person name="Yang J."/>
            <person name="Wegrzyn J.L."/>
            <person name="Swenson N.G."/>
        </authorList>
    </citation>
    <scope>NUCLEOTIDE SEQUENCE</scope>
    <source>
        <strain evidence="2">NS2018</strain>
    </source>
</reference>
<feature type="region of interest" description="Disordered" evidence="1">
    <location>
        <begin position="1"/>
        <end position="23"/>
    </location>
</feature>
<name>A0AA39RK88_ACESA</name>
<evidence type="ECO:0000313" key="3">
    <source>
        <dbReference type="Proteomes" id="UP001168877"/>
    </source>
</evidence>
<proteinExistence type="predicted"/>
<accession>A0AA39RK88</accession>
<dbReference type="AlphaFoldDB" id="A0AA39RK88"/>